<organism evidence="2 3">
    <name type="scientific">Alkalicoccus saliphilus</name>
    <dbReference type="NCBI Taxonomy" id="200989"/>
    <lineage>
        <taxon>Bacteria</taxon>
        <taxon>Bacillati</taxon>
        <taxon>Bacillota</taxon>
        <taxon>Bacilli</taxon>
        <taxon>Bacillales</taxon>
        <taxon>Bacillaceae</taxon>
        <taxon>Alkalicoccus</taxon>
    </lineage>
</organism>
<dbReference type="InterPro" id="IPR026369">
    <property type="entry name" value="CxxC_20_CxxC"/>
</dbReference>
<keyword evidence="1" id="KW-0472">Membrane</keyword>
<dbReference type="EMBL" id="PZJJ01000010">
    <property type="protein sequence ID" value="PTL39039.1"/>
    <property type="molecule type" value="Genomic_DNA"/>
</dbReference>
<keyword evidence="3" id="KW-1185">Reference proteome</keyword>
<protein>
    <recommendedName>
        <fullName evidence="4">Cxxc_20_cxxc protein</fullName>
    </recommendedName>
</protein>
<evidence type="ECO:0000256" key="1">
    <source>
        <dbReference type="SAM" id="Phobius"/>
    </source>
</evidence>
<feature type="transmembrane region" description="Helical" evidence="1">
    <location>
        <begin position="68"/>
        <end position="88"/>
    </location>
</feature>
<evidence type="ECO:0000313" key="2">
    <source>
        <dbReference type="EMBL" id="PTL39039.1"/>
    </source>
</evidence>
<gene>
    <name evidence="2" type="ORF">C6Y45_07600</name>
</gene>
<evidence type="ECO:0000313" key="3">
    <source>
        <dbReference type="Proteomes" id="UP000240509"/>
    </source>
</evidence>
<accession>A0A2T4U6L6</accession>
<dbReference type="Proteomes" id="UP000240509">
    <property type="component" value="Unassembled WGS sequence"/>
</dbReference>
<keyword evidence="1" id="KW-0812">Transmembrane</keyword>
<dbReference type="RefSeq" id="WP_107584640.1">
    <property type="nucleotide sequence ID" value="NZ_PZJJ01000010.1"/>
</dbReference>
<comment type="caution">
    <text evidence="2">The sequence shown here is derived from an EMBL/GenBank/DDBJ whole genome shotgun (WGS) entry which is preliminary data.</text>
</comment>
<proteinExistence type="predicted"/>
<evidence type="ECO:0008006" key="4">
    <source>
        <dbReference type="Google" id="ProtNLM"/>
    </source>
</evidence>
<dbReference type="NCBIfam" id="TIGR04104">
    <property type="entry name" value="cxxc_20_cxxc"/>
    <property type="match status" value="1"/>
</dbReference>
<name>A0A2T4U6L6_9BACI</name>
<keyword evidence="1" id="KW-1133">Transmembrane helix</keyword>
<reference evidence="2 3" key="1">
    <citation type="submission" date="2018-03" db="EMBL/GenBank/DDBJ databases">
        <title>Alkalicoccus saliphilus sp. nov., isolated from a mineral pool.</title>
        <authorList>
            <person name="Zhao B."/>
        </authorList>
    </citation>
    <scope>NUCLEOTIDE SEQUENCE [LARGE SCALE GENOMIC DNA]</scope>
    <source>
        <strain evidence="2 3">6AG</strain>
    </source>
</reference>
<dbReference type="OrthoDB" id="2418141at2"/>
<dbReference type="AlphaFoldDB" id="A0A2T4U6L6"/>
<sequence length="98" mass="11079">MKLPDCSTCHYSFQWKELLFIMGAKKCPKCGVQQYITAQRKRQGLWFGPVAGIITAVIVQTAPLPFSFIWAVAGVLITAAILINPFWLEFTEKDEPLF</sequence>
<feature type="transmembrane region" description="Helical" evidence="1">
    <location>
        <begin position="44"/>
        <end position="62"/>
    </location>
</feature>